<evidence type="ECO:0000313" key="3">
    <source>
        <dbReference type="Proteomes" id="UP001303889"/>
    </source>
</evidence>
<gene>
    <name evidence="2" type="ORF">C8A05DRAFT_39130</name>
</gene>
<protein>
    <submittedName>
        <fullName evidence="2">Uncharacterized protein</fullName>
    </submittedName>
</protein>
<dbReference type="AlphaFoldDB" id="A0AAN6MAC2"/>
<organism evidence="2 3">
    <name type="scientific">Staphylotrichum tortipilum</name>
    <dbReference type="NCBI Taxonomy" id="2831512"/>
    <lineage>
        <taxon>Eukaryota</taxon>
        <taxon>Fungi</taxon>
        <taxon>Dikarya</taxon>
        <taxon>Ascomycota</taxon>
        <taxon>Pezizomycotina</taxon>
        <taxon>Sordariomycetes</taxon>
        <taxon>Sordariomycetidae</taxon>
        <taxon>Sordariales</taxon>
        <taxon>Chaetomiaceae</taxon>
        <taxon>Staphylotrichum</taxon>
    </lineage>
</organism>
<evidence type="ECO:0000256" key="1">
    <source>
        <dbReference type="SAM" id="Phobius"/>
    </source>
</evidence>
<name>A0AAN6MAC2_9PEZI</name>
<accession>A0AAN6MAC2</accession>
<feature type="transmembrane region" description="Helical" evidence="1">
    <location>
        <begin position="20"/>
        <end position="42"/>
    </location>
</feature>
<proteinExistence type="predicted"/>
<dbReference type="EMBL" id="MU856198">
    <property type="protein sequence ID" value="KAK3897322.1"/>
    <property type="molecule type" value="Genomic_DNA"/>
</dbReference>
<keyword evidence="3" id="KW-1185">Reference proteome</keyword>
<dbReference type="Proteomes" id="UP001303889">
    <property type="component" value="Unassembled WGS sequence"/>
</dbReference>
<comment type="caution">
    <text evidence="2">The sequence shown here is derived from an EMBL/GenBank/DDBJ whole genome shotgun (WGS) entry which is preliminary data.</text>
</comment>
<sequence length="95" mass="9960">MLDLLRTHLAAHDEDQLLNNIWMGLLGVEALMVLGVAVRGLVGAGSRMRERRRSASTASVTGMDMDMGMGMSAGAVGMDVGTGMGIMPGVGWKVI</sequence>
<evidence type="ECO:0000313" key="2">
    <source>
        <dbReference type="EMBL" id="KAK3897322.1"/>
    </source>
</evidence>
<reference evidence="2" key="2">
    <citation type="submission" date="2023-05" db="EMBL/GenBank/DDBJ databases">
        <authorList>
            <consortium name="Lawrence Berkeley National Laboratory"/>
            <person name="Steindorff A."/>
            <person name="Hensen N."/>
            <person name="Bonometti L."/>
            <person name="Westerberg I."/>
            <person name="Brannstrom I.O."/>
            <person name="Guillou S."/>
            <person name="Cros-Aarteil S."/>
            <person name="Calhoun S."/>
            <person name="Haridas S."/>
            <person name="Kuo A."/>
            <person name="Mondo S."/>
            <person name="Pangilinan J."/>
            <person name="Riley R."/>
            <person name="Labutti K."/>
            <person name="Andreopoulos B."/>
            <person name="Lipzen A."/>
            <person name="Chen C."/>
            <person name="Yanf M."/>
            <person name="Daum C."/>
            <person name="Ng V."/>
            <person name="Clum A."/>
            <person name="Ohm R."/>
            <person name="Martin F."/>
            <person name="Silar P."/>
            <person name="Natvig D."/>
            <person name="Lalanne C."/>
            <person name="Gautier V."/>
            <person name="Ament-Velasquez S.L."/>
            <person name="Kruys A."/>
            <person name="Hutchinson M.I."/>
            <person name="Powell A.J."/>
            <person name="Barry K."/>
            <person name="Miller A.N."/>
            <person name="Grigoriev I.V."/>
            <person name="Debuchy R."/>
            <person name="Gladieux P."/>
            <person name="Thoren M.H."/>
            <person name="Johannesson H."/>
        </authorList>
    </citation>
    <scope>NUCLEOTIDE SEQUENCE</scope>
    <source>
        <strain evidence="2">CBS 103.79</strain>
    </source>
</reference>
<keyword evidence="1" id="KW-0472">Membrane</keyword>
<reference evidence="2" key="1">
    <citation type="journal article" date="2023" name="Mol. Phylogenet. Evol.">
        <title>Genome-scale phylogeny and comparative genomics of the fungal order Sordariales.</title>
        <authorList>
            <person name="Hensen N."/>
            <person name="Bonometti L."/>
            <person name="Westerberg I."/>
            <person name="Brannstrom I.O."/>
            <person name="Guillou S."/>
            <person name="Cros-Aarteil S."/>
            <person name="Calhoun S."/>
            <person name="Haridas S."/>
            <person name="Kuo A."/>
            <person name="Mondo S."/>
            <person name="Pangilinan J."/>
            <person name="Riley R."/>
            <person name="LaButti K."/>
            <person name="Andreopoulos B."/>
            <person name="Lipzen A."/>
            <person name="Chen C."/>
            <person name="Yan M."/>
            <person name="Daum C."/>
            <person name="Ng V."/>
            <person name="Clum A."/>
            <person name="Steindorff A."/>
            <person name="Ohm R.A."/>
            <person name="Martin F."/>
            <person name="Silar P."/>
            <person name="Natvig D.O."/>
            <person name="Lalanne C."/>
            <person name="Gautier V."/>
            <person name="Ament-Velasquez S.L."/>
            <person name="Kruys A."/>
            <person name="Hutchinson M.I."/>
            <person name="Powell A.J."/>
            <person name="Barry K."/>
            <person name="Miller A.N."/>
            <person name="Grigoriev I.V."/>
            <person name="Debuchy R."/>
            <person name="Gladieux P."/>
            <person name="Hiltunen Thoren M."/>
            <person name="Johannesson H."/>
        </authorList>
    </citation>
    <scope>NUCLEOTIDE SEQUENCE</scope>
    <source>
        <strain evidence="2">CBS 103.79</strain>
    </source>
</reference>
<keyword evidence="1" id="KW-0812">Transmembrane</keyword>
<keyword evidence="1" id="KW-1133">Transmembrane helix</keyword>